<feature type="chain" id="PRO_5046071613" evidence="1">
    <location>
        <begin position="18"/>
        <end position="410"/>
    </location>
</feature>
<evidence type="ECO:0000313" key="4">
    <source>
        <dbReference type="Proteomes" id="UP000676565"/>
    </source>
</evidence>
<dbReference type="Gene3D" id="2.130.10.10">
    <property type="entry name" value="YVTN repeat-like/Quinoprotein amine dehydrogenase"/>
    <property type="match status" value="1"/>
</dbReference>
<accession>A0ABS5C052</accession>
<organism evidence="3 4">
    <name type="scientific">Gemmata palustris</name>
    <dbReference type="NCBI Taxonomy" id="2822762"/>
    <lineage>
        <taxon>Bacteria</taxon>
        <taxon>Pseudomonadati</taxon>
        <taxon>Planctomycetota</taxon>
        <taxon>Planctomycetia</taxon>
        <taxon>Gemmatales</taxon>
        <taxon>Gemmataceae</taxon>
        <taxon>Gemmata</taxon>
    </lineage>
</organism>
<dbReference type="InterPro" id="IPR018391">
    <property type="entry name" value="PQQ_b-propeller_rpt"/>
</dbReference>
<dbReference type="SUPFAM" id="SSF50998">
    <property type="entry name" value="Quinoprotein alcohol dehydrogenase-like"/>
    <property type="match status" value="1"/>
</dbReference>
<dbReference type="InterPro" id="IPR015943">
    <property type="entry name" value="WD40/YVTN_repeat-like_dom_sf"/>
</dbReference>
<evidence type="ECO:0000313" key="3">
    <source>
        <dbReference type="EMBL" id="MBP3959361.1"/>
    </source>
</evidence>
<dbReference type="InterPro" id="IPR011047">
    <property type="entry name" value="Quinoprotein_ADH-like_sf"/>
</dbReference>
<evidence type="ECO:0000259" key="2">
    <source>
        <dbReference type="Pfam" id="PF13360"/>
    </source>
</evidence>
<comment type="caution">
    <text evidence="3">The sequence shown here is derived from an EMBL/GenBank/DDBJ whole genome shotgun (WGS) entry which is preliminary data.</text>
</comment>
<dbReference type="PANTHER" id="PTHR34512">
    <property type="entry name" value="CELL SURFACE PROTEIN"/>
    <property type="match status" value="1"/>
</dbReference>
<name>A0ABS5C052_9BACT</name>
<dbReference type="SMART" id="SM00564">
    <property type="entry name" value="PQQ"/>
    <property type="match status" value="3"/>
</dbReference>
<sequence>MSRTCLLSLLASTFALALGQAGDWPRFRGPNGSGTVAGTLPDIDPAHPLWAVKVPGGKGVSSPIIVDGKVYLQSASADGKARSLMCLNAADGKTLWTKELPGNKASAHAKNSLASGTPACDGTQIYCAWWDGSAVSLAAYDLTGKEAWQASLGSYVSQHGPGFSPMVHNGLVFVNVDDDKHAELVAFDAKTGQKKWFAERKHVRASYTTPFLLERPGKPAELILGTTTAITSYQPATGKVNWEYTMVWAKGDMPLRVIGHPVYVNGLLVVYCGDGGGSRYMAAIDIDGKKPTKVWDLKKDTPYVPCLLVKDNRLFWIGDKGVAACAEAKTGKAAWAERVFTGDVTASPILVGDKILMVSEKGEVAVVKADKEYEEPAKVSLDEGVYASPAIADGRVYIRGVNTLFCFGKK</sequence>
<dbReference type="PANTHER" id="PTHR34512:SF30">
    <property type="entry name" value="OUTER MEMBRANE PROTEIN ASSEMBLY FACTOR BAMB"/>
    <property type="match status" value="1"/>
</dbReference>
<evidence type="ECO:0000256" key="1">
    <source>
        <dbReference type="SAM" id="SignalP"/>
    </source>
</evidence>
<dbReference type="Pfam" id="PF13360">
    <property type="entry name" value="PQQ_2"/>
    <property type="match status" value="1"/>
</dbReference>
<feature type="signal peptide" evidence="1">
    <location>
        <begin position="1"/>
        <end position="17"/>
    </location>
</feature>
<dbReference type="Proteomes" id="UP000676565">
    <property type="component" value="Unassembled WGS sequence"/>
</dbReference>
<proteinExistence type="predicted"/>
<gene>
    <name evidence="3" type="ORF">J8F10_29295</name>
</gene>
<dbReference type="EMBL" id="JAGKQQ010000001">
    <property type="protein sequence ID" value="MBP3959361.1"/>
    <property type="molecule type" value="Genomic_DNA"/>
</dbReference>
<keyword evidence="1" id="KW-0732">Signal</keyword>
<protein>
    <submittedName>
        <fullName evidence="3">PQQ-binding-like beta-propeller repeat protein</fullName>
    </submittedName>
</protein>
<feature type="domain" description="Pyrrolo-quinoline quinone repeat" evidence="2">
    <location>
        <begin position="84"/>
        <end position="336"/>
    </location>
</feature>
<keyword evidence="4" id="KW-1185">Reference proteome</keyword>
<dbReference type="RefSeq" id="WP_210659995.1">
    <property type="nucleotide sequence ID" value="NZ_JAGKQQ010000001.1"/>
</dbReference>
<reference evidence="3 4" key="1">
    <citation type="submission" date="2021-04" db="EMBL/GenBank/DDBJ databases">
        <authorList>
            <person name="Ivanova A."/>
        </authorList>
    </citation>
    <scope>NUCLEOTIDE SEQUENCE [LARGE SCALE GENOMIC DNA]</scope>
    <source>
        <strain evidence="3 4">G18</strain>
    </source>
</reference>
<dbReference type="InterPro" id="IPR002372">
    <property type="entry name" value="PQQ_rpt_dom"/>
</dbReference>